<dbReference type="Pfam" id="PF02514">
    <property type="entry name" value="CobN-Mg_chel"/>
    <property type="match status" value="1"/>
</dbReference>
<evidence type="ECO:0000313" key="5">
    <source>
        <dbReference type="Proteomes" id="UP000533637"/>
    </source>
</evidence>
<keyword evidence="2" id="KW-1133">Transmembrane helix</keyword>
<organism evidence="4 5">
    <name type="scientific">Parabacteroides faecis</name>
    <dbReference type="NCBI Taxonomy" id="1217282"/>
    <lineage>
        <taxon>Bacteria</taxon>
        <taxon>Pseudomonadati</taxon>
        <taxon>Bacteroidota</taxon>
        <taxon>Bacteroidia</taxon>
        <taxon>Bacteroidales</taxon>
        <taxon>Tannerellaceae</taxon>
        <taxon>Parabacteroides</taxon>
    </lineage>
</organism>
<dbReference type="Proteomes" id="UP000533637">
    <property type="component" value="Unassembled WGS sequence"/>
</dbReference>
<feature type="compositionally biased region" description="Low complexity" evidence="1">
    <location>
        <begin position="807"/>
        <end position="823"/>
    </location>
</feature>
<name>A0ABR6KFK4_9BACT</name>
<keyword evidence="2" id="KW-0472">Membrane</keyword>
<dbReference type="GO" id="GO:0051116">
    <property type="term" value="F:cobaltochelatase activity"/>
    <property type="evidence" value="ECO:0007669"/>
    <property type="project" value="UniProtKB-EC"/>
</dbReference>
<proteinExistence type="predicted"/>
<gene>
    <name evidence="4" type="ORF">GGQ57_000154</name>
</gene>
<feature type="domain" description="CobN/magnesium chelatase" evidence="3">
    <location>
        <begin position="134"/>
        <end position="1315"/>
    </location>
</feature>
<evidence type="ECO:0000259" key="3">
    <source>
        <dbReference type="Pfam" id="PF02514"/>
    </source>
</evidence>
<evidence type="ECO:0000256" key="1">
    <source>
        <dbReference type="SAM" id="MobiDB-lite"/>
    </source>
</evidence>
<evidence type="ECO:0000256" key="2">
    <source>
        <dbReference type="SAM" id="Phobius"/>
    </source>
</evidence>
<keyword evidence="2" id="KW-0812">Transmembrane</keyword>
<dbReference type="PANTHER" id="PTHR44119:SF1">
    <property type="entry name" value="MAGNESIUM-CHELATASE SUBUNIT CHLH, CHLOROPLASTIC"/>
    <property type="match status" value="1"/>
</dbReference>
<protein>
    <submittedName>
        <fullName evidence="4">Cobaltochelatase CobN</fullName>
        <ecNumber evidence="4">6.6.1.2</ecNumber>
    </submittedName>
</protein>
<dbReference type="EC" id="6.6.1.2" evidence="4"/>
<sequence length="1420" mass="159119">MSVIQFLRQHKSAGWKAGLALLLVLGLYAFYSLLLSPTKIALVNFPSYQVSNIAMASDSRLIKVKEVKAEDASSLKGYDAILLFGPGLRLTEEQTENIDAAGKKGTAVYTFVFSSGSISNHNVDSLQQEQLDIYYNNRSRMNYRNMLHYIRSTFDSRKLFQTKADEPILIPSDIFFHLEDGVFYRTADELTNHLREKKIYKEDAPRIAFVSGMTSPLEGNRSYIDSLITRLTDAGFNVYPIASAAKRQQLMESVHPDAVIYLPMGRLGGDKTVQWLTENNIPLFCPLSIMLSRDEWLSDDKNKGVTGGYLTARIVLPEIDGGIDPLVISTQNQHENGYFMFDAESERLDNFTQNVKNYLQLRKKPNKDKRVAICYFKAAGQASLVAAGLEVAPSLYELLKRLKQEGYTVNGLPDTFEGFSQLLKKQGAVLGAYAKGAQDDFMKNGNPLWVSKSTYEKWAAHTLVPEKYKEVVDKYGEAPGDYLSATHDGEESLAIARLQFGNVVLFPQPHAAEGNDEFHIVHGASVAPPHAYLAPYLWVQNEFKADALIHFGTHGSLEFTPGKQAGLSNRDWPDCLIGSLPHFYYYSIANVGEAIIAKRRTHAAMLSHLTPPFMESRTRDRFSGLFKDIDDWYQAPENKQPEIGLRIKAAVLKLGLQRDLQLDSIAGKPYTAEEIERIENFAEEISNEKMTGRLYTLGQPYGKEDIESTVIAMSADPLAYSLARLDALNNKITRKQLENNTYISRHYLAPVKARLKQLLASREQNPDRLMLEFAGLSRADLMKARATDMAVNPRQLSMSEMMAMAAGEDNGSSGKDNSDDNGGMKMPAGMPKVGKMPDWVKKRIEARKKAKKEGKQAVLPEVPQEEKDFSFAVLEIERTLKNVINYKQLLEASPESELQSILHALDGGYIAPSPGGDVILSPNTLPTGRNMFSINAEATPSTRAWDNGKLLAETTLKTYFKKHEDWPRKVSYTFWAGEFIETEGATFAQALYMLGVEPVRDGMGRVTDIRLIPSEELKRPRIDIVVQTSGQLRDLAASRLAMLSKAVGMAAGSEGDSYGNYVAEGAVESEKLLVEKGISPREARELSTMRIFGAVNGGYGTGITGLVEKGDAWEEESQIADTYLNNMGAIYGDPDKWGAVVKDLFEVALQHTDIVMQPRQSNTWGALSLDHMYEFMGGLNLSVRNVTGKDPEAYLSDYRNRHNVRMQNLREAIGVESRTTLLNPEYIKEKMKGGETTAENFSKTFRNTYGWNVMKPSTIDHELWDDLYKMYILDEQQLGIHKFFKNASPAALQEMTAVMLETARKGYWKATDEQLQQIAELHTSLVKEFKPACTGFVCDNDKLKEFIASRIPDQQAREYRQNITEIKEALVETGQQVVLKKDQLNQVPQKESQTLDGILIGVSVVTLFFLLVFVLKRRKK</sequence>
<keyword evidence="5" id="KW-1185">Reference proteome</keyword>
<keyword evidence="4" id="KW-0436">Ligase</keyword>
<dbReference type="PANTHER" id="PTHR44119">
    <property type="entry name" value="MAGNESIUM-CHELATASE SUBUNIT CHLH, CHLOROPLASTIC"/>
    <property type="match status" value="1"/>
</dbReference>
<accession>A0ABR6KFK4</accession>
<reference evidence="4 5" key="1">
    <citation type="submission" date="2020-08" db="EMBL/GenBank/DDBJ databases">
        <title>Genomic Encyclopedia of Type Strains, Phase IV (KMG-IV): sequencing the most valuable type-strain genomes for metagenomic binning, comparative biology and taxonomic classification.</title>
        <authorList>
            <person name="Goeker M."/>
        </authorList>
    </citation>
    <scope>NUCLEOTIDE SEQUENCE [LARGE SCALE GENOMIC DNA]</scope>
    <source>
        <strain evidence="4 5">DSM 102983</strain>
    </source>
</reference>
<dbReference type="EMBL" id="JACHOC010000001">
    <property type="protein sequence ID" value="MBB4620280.1"/>
    <property type="molecule type" value="Genomic_DNA"/>
</dbReference>
<feature type="transmembrane region" description="Helical" evidence="2">
    <location>
        <begin position="1397"/>
        <end position="1415"/>
    </location>
</feature>
<dbReference type="RefSeq" id="WP_122373809.1">
    <property type="nucleotide sequence ID" value="NZ_BMPB01000006.1"/>
</dbReference>
<comment type="caution">
    <text evidence="4">The sequence shown here is derived from an EMBL/GenBank/DDBJ whole genome shotgun (WGS) entry which is preliminary data.</text>
</comment>
<feature type="transmembrane region" description="Helical" evidence="2">
    <location>
        <begin position="12"/>
        <end position="34"/>
    </location>
</feature>
<feature type="region of interest" description="Disordered" evidence="1">
    <location>
        <begin position="807"/>
        <end position="832"/>
    </location>
</feature>
<dbReference type="CDD" id="cd10150">
    <property type="entry name" value="CobN_like"/>
    <property type="match status" value="1"/>
</dbReference>
<dbReference type="InterPro" id="IPR003672">
    <property type="entry name" value="CobN/Mg_chltase"/>
</dbReference>
<evidence type="ECO:0000313" key="4">
    <source>
        <dbReference type="EMBL" id="MBB4620280.1"/>
    </source>
</evidence>